<feature type="binding site" evidence="11">
    <location>
        <position position="260"/>
    </location>
    <ligand>
        <name>Zn(2+)</name>
        <dbReference type="ChEBI" id="CHEBI:29105"/>
        <note>catalytic</note>
    </ligand>
</feature>
<keyword evidence="4 11" id="KW-0862">Zinc</keyword>
<dbReference type="HAMAP" id="MF_00497_A">
    <property type="entry name" value="G1P_dehydrogenase_A"/>
    <property type="match status" value="1"/>
</dbReference>
<evidence type="ECO:0000256" key="13">
    <source>
        <dbReference type="PIRSR" id="PIRSR000112-2"/>
    </source>
</evidence>
<evidence type="ECO:0000256" key="5">
    <source>
        <dbReference type="ARBA" id="ARBA00022857"/>
    </source>
</evidence>
<dbReference type="InterPro" id="IPR016205">
    <property type="entry name" value="Glycerol_DH"/>
</dbReference>
<feature type="binding site" evidence="11">
    <location>
        <position position="117"/>
    </location>
    <ligand>
        <name>substrate</name>
    </ligand>
</feature>
<dbReference type="InterPro" id="IPR023002">
    <property type="entry name" value="G1P_dehydrogenase_arc"/>
</dbReference>
<dbReference type="AlphaFoldDB" id="A0A7C4HZ21"/>
<keyword evidence="8 11" id="KW-0443">Lipid metabolism</keyword>
<feature type="binding site" evidence="11">
    <location>
        <position position="164"/>
    </location>
    <ligand>
        <name>substrate</name>
    </ligand>
</feature>
<dbReference type="GO" id="GO:0050492">
    <property type="term" value="F:glycerol-1-phosphate dehydrogenase [NAD(P)+] activity"/>
    <property type="evidence" value="ECO:0007669"/>
    <property type="project" value="UniProtKB-UniRule"/>
</dbReference>
<organism evidence="16">
    <name type="scientific">Caldiarchaeum subterraneum</name>
    <dbReference type="NCBI Taxonomy" id="311458"/>
    <lineage>
        <taxon>Archaea</taxon>
        <taxon>Nitrososphaerota</taxon>
        <taxon>Candidatus Caldarchaeales</taxon>
        <taxon>Candidatus Caldarchaeaceae</taxon>
        <taxon>Candidatus Caldarchaeum</taxon>
    </lineage>
</organism>
<comment type="pathway">
    <text evidence="11">Membrane lipid metabolism; glycerophospholipid metabolism.</text>
</comment>
<keyword evidence="7 11" id="KW-0520">NAD</keyword>
<dbReference type="EMBL" id="DTCM01000010">
    <property type="protein sequence ID" value="HGL40192.1"/>
    <property type="molecule type" value="Genomic_DNA"/>
</dbReference>
<feature type="binding site" evidence="12">
    <location>
        <position position="260"/>
    </location>
    <ligand>
        <name>glycerol</name>
        <dbReference type="ChEBI" id="CHEBI:17754"/>
    </ligand>
</feature>
<feature type="binding site" evidence="12">
    <location>
        <position position="164"/>
    </location>
    <ligand>
        <name>glycerol</name>
        <dbReference type="ChEBI" id="CHEBI:17754"/>
    </ligand>
</feature>
<keyword evidence="5 11" id="KW-0521">NADP</keyword>
<sequence>MHKHEMELPHFVVIGHDLAQTIIEHLKLHGFKAPLMITSNTPYRVFGSKIESLMEPGIKLSTIDVEEIYGDVEKISGMPAFDVILGVGGGRVMDVSKVVAEKTGRPFISIPTIASHDGIASPMTSYRQNGRAYSRKSVMPLEIYADIDVISRSPRRYLMSGCGDLVAKHSAVRDWWLAHRETGEYYGRYAAHLAYLSGSVIIRSAKEIRNNSIEGVRTVVEALISAGVAMGVAGSSRPCSGGEHLIAHALETLMDKPALHGERCGVATIFTLRLHGAKWEKVKESLKTIGAPHTLKDINVDEELFTEAVKLAPNLRRERYTVLHKKPLGKTEIENIIHETGLV</sequence>
<evidence type="ECO:0000256" key="2">
    <source>
        <dbReference type="ARBA" id="ARBA00022516"/>
    </source>
</evidence>
<evidence type="ECO:0000256" key="14">
    <source>
        <dbReference type="PIRSR" id="PIRSR000112-3"/>
    </source>
</evidence>
<dbReference type="GO" id="GO:0046872">
    <property type="term" value="F:metal ion binding"/>
    <property type="evidence" value="ECO:0007669"/>
    <property type="project" value="UniProtKB-KW"/>
</dbReference>
<dbReference type="PANTHER" id="PTHR43616:SF5">
    <property type="entry name" value="GLYCEROL DEHYDROGENASE 1"/>
    <property type="match status" value="1"/>
</dbReference>
<feature type="binding site" evidence="13">
    <location>
        <position position="117"/>
    </location>
    <ligand>
        <name>glycerol</name>
        <dbReference type="ChEBI" id="CHEBI:17754"/>
    </ligand>
</feature>
<accession>A0A7C4HZ21</accession>
<dbReference type="Gene3D" id="3.40.50.1970">
    <property type="match status" value="1"/>
</dbReference>
<evidence type="ECO:0000313" key="16">
    <source>
        <dbReference type="EMBL" id="HGN90803.1"/>
    </source>
</evidence>
<dbReference type="SUPFAM" id="SSF56796">
    <property type="entry name" value="Dehydroquinate synthase-like"/>
    <property type="match status" value="1"/>
</dbReference>
<dbReference type="GO" id="GO:0008654">
    <property type="term" value="P:phospholipid biosynthetic process"/>
    <property type="evidence" value="ECO:0007669"/>
    <property type="project" value="UniProtKB-KW"/>
</dbReference>
<dbReference type="EMBL" id="DTAD01000073">
    <property type="protein sequence ID" value="HGN90803.1"/>
    <property type="molecule type" value="Genomic_DNA"/>
</dbReference>
<dbReference type="CDD" id="cd08173">
    <property type="entry name" value="Gro1PDH"/>
    <property type="match status" value="1"/>
</dbReference>
<feature type="binding site" evidence="11">
    <location>
        <position position="248"/>
    </location>
    <ligand>
        <name>substrate</name>
    </ligand>
</feature>
<dbReference type="Pfam" id="PF13685">
    <property type="entry name" value="Fe-ADH_2"/>
    <property type="match status" value="1"/>
</dbReference>
<evidence type="ECO:0000256" key="3">
    <source>
        <dbReference type="ARBA" id="ARBA00022723"/>
    </source>
</evidence>
<evidence type="ECO:0000256" key="12">
    <source>
        <dbReference type="PIRSR" id="PIRSR000112-1"/>
    </source>
</evidence>
<evidence type="ECO:0000256" key="8">
    <source>
        <dbReference type="ARBA" id="ARBA00023098"/>
    </source>
</evidence>
<dbReference type="UniPathway" id="UPA00940"/>
<feature type="binding site" evidence="11">
    <location>
        <position position="164"/>
    </location>
    <ligand>
        <name>Zn(2+)</name>
        <dbReference type="ChEBI" id="CHEBI:29105"/>
        <note>catalytic</note>
    </ligand>
</feature>
<feature type="binding site" evidence="11 14">
    <location>
        <begin position="112"/>
        <end position="115"/>
    </location>
    <ligand>
        <name>NAD(+)</name>
        <dbReference type="ChEBI" id="CHEBI:57540"/>
    </ligand>
</feature>
<feature type="binding site" evidence="11 14">
    <location>
        <position position="121"/>
    </location>
    <ligand>
        <name>NAD(+)</name>
        <dbReference type="ChEBI" id="CHEBI:57540"/>
    </ligand>
</feature>
<keyword evidence="9 11" id="KW-0594">Phospholipid biosynthesis</keyword>
<evidence type="ECO:0000313" key="17">
    <source>
        <dbReference type="EMBL" id="HHN51988.1"/>
    </source>
</evidence>
<keyword evidence="3 11" id="KW-0479">Metal-binding</keyword>
<comment type="catalytic activity">
    <reaction evidence="11">
        <text>sn-glycerol 1-phosphate + NADP(+) = dihydroxyacetone phosphate + NADPH + H(+)</text>
        <dbReference type="Rhea" id="RHEA:21416"/>
        <dbReference type="ChEBI" id="CHEBI:15378"/>
        <dbReference type="ChEBI" id="CHEBI:57642"/>
        <dbReference type="ChEBI" id="CHEBI:57685"/>
        <dbReference type="ChEBI" id="CHEBI:57783"/>
        <dbReference type="ChEBI" id="CHEBI:58349"/>
        <dbReference type="EC" id="1.1.1.261"/>
    </reaction>
</comment>
<comment type="caution">
    <text evidence="16">The sequence shown here is derived from an EMBL/GenBank/DDBJ whole genome shotgun (WGS) entry which is preliminary data.</text>
</comment>
<dbReference type="InterPro" id="IPR032837">
    <property type="entry name" value="G1PDH"/>
</dbReference>
<reference evidence="16" key="1">
    <citation type="journal article" date="2020" name="mSystems">
        <title>Genome- and Community-Level Interaction Insights into Carbon Utilization and Element Cycling Functions of Hydrothermarchaeota in Hydrothermal Sediment.</title>
        <authorList>
            <person name="Zhou Z."/>
            <person name="Liu Y."/>
            <person name="Xu W."/>
            <person name="Pan J."/>
            <person name="Luo Z.H."/>
            <person name="Li M."/>
        </authorList>
    </citation>
    <scope>NUCLEOTIDE SEQUENCE [LARGE SCALE GENOMIC DNA]</scope>
    <source>
        <strain evidence="17">SpSt-1073</strain>
        <strain evidence="16">SpSt-613</strain>
        <strain evidence="15">SpSt-669</strain>
    </source>
</reference>
<evidence type="ECO:0000256" key="6">
    <source>
        <dbReference type="ARBA" id="ARBA00023002"/>
    </source>
</evidence>
<proteinExistence type="inferred from homology"/>
<evidence type="ECO:0000256" key="9">
    <source>
        <dbReference type="ARBA" id="ARBA00023209"/>
    </source>
</evidence>
<feature type="binding site" evidence="11">
    <location>
        <position position="244"/>
    </location>
    <ligand>
        <name>Zn(2+)</name>
        <dbReference type="ChEBI" id="CHEBI:29105"/>
        <note>catalytic</note>
    </ligand>
</feature>
<keyword evidence="2 11" id="KW-0444">Lipid biosynthesis</keyword>
<dbReference type="EC" id="1.1.1.261" evidence="11"/>
<name>A0A7C4HZ21_CALS0</name>
<keyword evidence="1 11" id="KW-0963">Cytoplasm</keyword>
<evidence type="ECO:0000256" key="4">
    <source>
        <dbReference type="ARBA" id="ARBA00022833"/>
    </source>
</evidence>
<feature type="binding site" evidence="12">
    <location>
        <position position="244"/>
    </location>
    <ligand>
        <name>glycerol</name>
        <dbReference type="ChEBI" id="CHEBI:17754"/>
    </ligand>
</feature>
<dbReference type="PANTHER" id="PTHR43616">
    <property type="entry name" value="GLYCEROL DEHYDROGENASE"/>
    <property type="match status" value="1"/>
</dbReference>
<dbReference type="PIRSF" id="PIRSF000112">
    <property type="entry name" value="Glycerol_dehydrogenase"/>
    <property type="match status" value="1"/>
</dbReference>
<evidence type="ECO:0000256" key="10">
    <source>
        <dbReference type="ARBA" id="ARBA00023264"/>
    </source>
</evidence>
<comment type="cofactor">
    <cofactor evidence="11 12">
        <name>Zn(2+)</name>
        <dbReference type="ChEBI" id="CHEBI:29105"/>
    </cofactor>
    <text evidence="11 12">Binds 1 zinc ion per subunit.</text>
</comment>
<keyword evidence="10 11" id="KW-1208">Phospholipid metabolism</keyword>
<dbReference type="GO" id="GO:0006650">
    <property type="term" value="P:glycerophospholipid metabolic process"/>
    <property type="evidence" value="ECO:0007669"/>
    <property type="project" value="UniProtKB-UniRule"/>
</dbReference>
<evidence type="ECO:0000256" key="11">
    <source>
        <dbReference type="HAMAP-Rule" id="MF_00497"/>
    </source>
</evidence>
<comment type="subcellular location">
    <subcellularLocation>
        <location evidence="11">Cytoplasm</location>
    </subcellularLocation>
</comment>
<feature type="binding site" evidence="11 14">
    <location>
        <begin position="90"/>
        <end position="94"/>
    </location>
    <ligand>
        <name>NAD(+)</name>
        <dbReference type="ChEBI" id="CHEBI:57540"/>
    </ligand>
</feature>
<protein>
    <recommendedName>
        <fullName evidence="11">Glycerol-1-phosphate dehydrogenase [NAD(P)+]</fullName>
        <shortName evidence="11">G1P dehydrogenase</shortName>
        <shortName evidence="11">G1PDH</shortName>
        <ecNumber evidence="11">1.1.1.261</ecNumber>
    </recommendedName>
    <alternativeName>
        <fullName evidence="11">Enantiomeric glycerophosphate synthase</fullName>
    </alternativeName>
    <alternativeName>
        <fullName evidence="11">sn-glycerol-1-phosphate dehydrogenase</fullName>
    </alternativeName>
</protein>
<keyword evidence="6 11" id="KW-0560">Oxidoreductase</keyword>
<evidence type="ECO:0000256" key="7">
    <source>
        <dbReference type="ARBA" id="ARBA00023027"/>
    </source>
</evidence>
<gene>
    <name evidence="11" type="primary">egsA</name>
    <name evidence="17" type="ORF">ENM30_01600</name>
    <name evidence="16" type="ORF">ENT82_06740</name>
    <name evidence="15" type="ORF">ENU43_00770</name>
</gene>
<comment type="similarity">
    <text evidence="11">Belongs to the glycerol-1-phosphate dehydrogenase family.</text>
</comment>
<evidence type="ECO:0000256" key="1">
    <source>
        <dbReference type="ARBA" id="ARBA00022490"/>
    </source>
</evidence>
<dbReference type="GO" id="GO:0005737">
    <property type="term" value="C:cytoplasm"/>
    <property type="evidence" value="ECO:0007669"/>
    <property type="project" value="UniProtKB-SubCell"/>
</dbReference>
<comment type="function">
    <text evidence="11">Catalyzes the NAD(P)H-dependent reduction of dihydroxyacetonephosphate (DHAP or glycerone phosphate) to glycerol 1-phosphate (G1P). The G1P thus generated is used as the glycerophosphate backbone of phospholipids in the cellular membranes of Archaea.</text>
</comment>
<comment type="catalytic activity">
    <reaction evidence="11">
        <text>sn-glycerol 1-phosphate + NAD(+) = dihydroxyacetone phosphate + NADH + H(+)</text>
        <dbReference type="Rhea" id="RHEA:21412"/>
        <dbReference type="ChEBI" id="CHEBI:15378"/>
        <dbReference type="ChEBI" id="CHEBI:57540"/>
        <dbReference type="ChEBI" id="CHEBI:57642"/>
        <dbReference type="ChEBI" id="CHEBI:57685"/>
        <dbReference type="ChEBI" id="CHEBI:57945"/>
        <dbReference type="EC" id="1.1.1.261"/>
    </reaction>
</comment>
<evidence type="ECO:0000313" key="15">
    <source>
        <dbReference type="EMBL" id="HGL40192.1"/>
    </source>
</evidence>
<dbReference type="EMBL" id="DRXG01000028">
    <property type="protein sequence ID" value="HHN51988.1"/>
    <property type="molecule type" value="Genomic_DNA"/>
</dbReference>
<dbReference type="Gene3D" id="1.20.1090.10">
    <property type="entry name" value="Dehydroquinate synthase-like - alpha domain"/>
    <property type="match status" value="1"/>
</dbReference>